<dbReference type="SUPFAM" id="SSF48208">
    <property type="entry name" value="Six-hairpin glycosidases"/>
    <property type="match status" value="1"/>
</dbReference>
<dbReference type="InterPro" id="IPR005084">
    <property type="entry name" value="CBM6"/>
</dbReference>
<sequence>MKKNSKMIPLLVVLFFLFATFHELFIPISKVHADAENLIKNAGFESGIVDWSKSGSAGVASNNVKSGKNQAWLDPGSSNTISQQVTIPVTGSYNLSAWFSTGGPGGKLGVKKVGGSEINSVATIAKSSYTRYEIPNITLNAGDQVEVYVTGGNAQTNWVNVDELELLRDDTKSVNLAVNPGFESGLGDWAHSGQVGITTIAYNNTVSNAVYLEAGSTVFQKIKVPLTGNYKLSALLHVEEDGGSFGVKRTDGTDLKSVSVTASVYKQQVVTGIQLHANDEVEIYLLSANKRMEADNFNFQFDFDDFPNTAPLASNVSVSGNAWTEQKLVGSYTFMDPDGHKEGATRFRWLVSDTRDGVYNEINGQVNKTFVSVVGLKGKYVRFEVTPVDLFGKEGQAAMSNPIGPLAENLIRNSNFDAAKQFWRYDGAFTYKTGDNVIAYLDPGAASYLSQTVTVPATGYYKLHALFNMADENGAKFGIRFPEGSDIKSGDAPKSSVPVTQTLNGILLEKGAQVEVYFTGINANDKWVEIDDSYLLSDSGNTNPLPELANIVSFTVPNQVGVSRVDGAAKKVTFKVPYGTNVKAIAPQIAVSEGAFVTPSTGKVKDFTNPVTYTIKGKNGTTQLWTVECSVADKEITIDSSNVKIKDAFNWAKPKAKSYVRTGKQGLINRDETFRNSPEIKEYMPSYWAGYAHRYAFYSRDMAHQMAGAHLLGLDRENFSMLKAFAGTANETHKWYPAWALNFDGSIFKLDYRNANSFVREVPAVFELVEKAYDMYLWTGDKNYLTDETLWTYYDKAVTDFITLHDGQIKNGVAEGTGKGIFDGAASYDERNGEAVVEAGDGIASQYQALLAYANLSKEKGDMKKYQEFKEKARAFKKYFNTEWGVKGIDSGYVRGYEAGGKAYSSFGKEASWFMPMKQITEAGERTDQFLGLIDSMSETPGQAPVNIEAFTYLPDTFFPYGKNELGWKWMKYIIDRLNQPHEISSQGTNGDYPEVSYTLISQTVEGLMGLTPNAPDNKLSTLSRLPQDIQWLELNHISLGDHDVYLRHDSATKSTLRNNSGTKGINWEAQFAGSYRYIQVNGAAIKAETKTVNGVAVSYAEIKVPVGHSVTAVPSNKKGGHHENDDQNDQ</sequence>
<dbReference type="Proteomes" id="UP000658690">
    <property type="component" value="Unassembled WGS sequence"/>
</dbReference>
<evidence type="ECO:0000313" key="4">
    <source>
        <dbReference type="Proteomes" id="UP000658690"/>
    </source>
</evidence>
<dbReference type="Gene3D" id="2.60.120.260">
    <property type="entry name" value="Galactose-binding domain-like"/>
    <property type="match status" value="3"/>
</dbReference>
<dbReference type="Gene3D" id="2.60.40.2340">
    <property type="match status" value="1"/>
</dbReference>
<evidence type="ECO:0000259" key="2">
    <source>
        <dbReference type="PROSITE" id="PS51175"/>
    </source>
</evidence>
<gene>
    <name evidence="3" type="ORF">GC102_14755</name>
</gene>
<feature type="region of interest" description="Disordered" evidence="1">
    <location>
        <begin position="1111"/>
        <end position="1131"/>
    </location>
</feature>
<evidence type="ECO:0000313" key="3">
    <source>
        <dbReference type="EMBL" id="NOU87031.1"/>
    </source>
</evidence>
<name>A0ABX1Z4X5_9BACL</name>
<dbReference type="InterPro" id="IPR012341">
    <property type="entry name" value="6hp_glycosidase-like_sf"/>
</dbReference>
<organism evidence="3 4">
    <name type="scientific">Paenibacillus germinis</name>
    <dbReference type="NCBI Taxonomy" id="2654979"/>
    <lineage>
        <taxon>Bacteria</taxon>
        <taxon>Bacillati</taxon>
        <taxon>Bacillota</taxon>
        <taxon>Bacilli</taxon>
        <taxon>Bacillales</taxon>
        <taxon>Paenibacillaceae</taxon>
        <taxon>Paenibacillus</taxon>
    </lineage>
</organism>
<dbReference type="RefSeq" id="WP_171690235.1">
    <property type="nucleotide sequence ID" value="NZ_WHOC01000073.1"/>
</dbReference>
<feature type="compositionally biased region" description="Basic and acidic residues" evidence="1">
    <location>
        <begin position="1122"/>
        <end position="1131"/>
    </location>
</feature>
<dbReference type="EMBL" id="WHOC01000073">
    <property type="protein sequence ID" value="NOU87031.1"/>
    <property type="molecule type" value="Genomic_DNA"/>
</dbReference>
<comment type="caution">
    <text evidence="3">The sequence shown here is derived from an EMBL/GenBank/DDBJ whole genome shotgun (WGS) entry which is preliminary data.</text>
</comment>
<feature type="domain" description="CBM6" evidence="2">
    <location>
        <begin position="31"/>
        <end position="167"/>
    </location>
</feature>
<dbReference type="InterPro" id="IPR008928">
    <property type="entry name" value="6-hairpin_glycosidase_sf"/>
</dbReference>
<evidence type="ECO:0000256" key="1">
    <source>
        <dbReference type="SAM" id="MobiDB-lite"/>
    </source>
</evidence>
<dbReference type="Gene3D" id="1.50.10.10">
    <property type="match status" value="1"/>
</dbReference>
<proteinExistence type="predicted"/>
<keyword evidence="4" id="KW-1185">Reference proteome</keyword>
<reference evidence="3 4" key="1">
    <citation type="submission" date="2019-10" db="EMBL/GenBank/DDBJ databases">
        <title>Description of Paenibacillus choica sp. nov.</title>
        <authorList>
            <person name="Carlier A."/>
            <person name="Qi S."/>
        </authorList>
    </citation>
    <scope>NUCLEOTIDE SEQUENCE [LARGE SCALE GENOMIC DNA]</scope>
    <source>
        <strain evidence="3 4">LMG 31460</strain>
    </source>
</reference>
<accession>A0ABX1Z4X5</accession>
<protein>
    <recommendedName>
        <fullName evidence="2">CBM6 domain-containing protein</fullName>
    </recommendedName>
</protein>
<dbReference type="PROSITE" id="PS51175">
    <property type="entry name" value="CBM6"/>
    <property type="match status" value="1"/>
</dbReference>